<feature type="binding site" evidence="7">
    <location>
        <position position="229"/>
    </location>
    <ligand>
        <name>ATP</name>
        <dbReference type="ChEBI" id="CHEBI:30616"/>
    </ligand>
</feature>
<dbReference type="GO" id="GO:0050560">
    <property type="term" value="F:aspartate-tRNA(Asn) ligase activity"/>
    <property type="evidence" value="ECO:0007669"/>
    <property type="project" value="UniProtKB-EC"/>
</dbReference>
<dbReference type="CDD" id="cd04317">
    <property type="entry name" value="EcAspRS_like_N"/>
    <property type="match status" value="1"/>
</dbReference>
<dbReference type="Pfam" id="PF01336">
    <property type="entry name" value="tRNA_anti-codon"/>
    <property type="match status" value="1"/>
</dbReference>
<dbReference type="Gene3D" id="3.30.1360.30">
    <property type="entry name" value="GAD-like domain"/>
    <property type="match status" value="1"/>
</dbReference>
<comment type="subunit">
    <text evidence="7">Homodimer.</text>
</comment>
<dbReference type="Pfam" id="PF02938">
    <property type="entry name" value="GAD"/>
    <property type="match status" value="1"/>
</dbReference>
<dbReference type="InterPro" id="IPR029351">
    <property type="entry name" value="GAD_dom"/>
</dbReference>
<evidence type="ECO:0000256" key="2">
    <source>
        <dbReference type="ARBA" id="ARBA00022598"/>
    </source>
</evidence>
<dbReference type="InterPro" id="IPR004364">
    <property type="entry name" value="Aa-tRNA-synt_II"/>
</dbReference>
<evidence type="ECO:0000256" key="6">
    <source>
        <dbReference type="ARBA" id="ARBA00023146"/>
    </source>
</evidence>
<dbReference type="HAMAP" id="MF_00044">
    <property type="entry name" value="Asp_tRNA_synth_type1"/>
    <property type="match status" value="1"/>
</dbReference>
<dbReference type="Gene3D" id="3.30.930.10">
    <property type="entry name" value="Bira Bifunctional Protein, Domain 2"/>
    <property type="match status" value="1"/>
</dbReference>
<comment type="caution">
    <text evidence="9">The sequence shown here is derived from an EMBL/GenBank/DDBJ whole genome shotgun (WGS) entry which is preliminary data.</text>
</comment>
<comment type="similarity">
    <text evidence="1 7">Belongs to the class-II aminoacyl-tRNA synthetase family. Type 1 subfamily.</text>
</comment>
<dbReference type="SUPFAM" id="SSF55681">
    <property type="entry name" value="Class II aaRS and biotin synthetases"/>
    <property type="match status" value="1"/>
</dbReference>
<dbReference type="NCBIfam" id="TIGR00459">
    <property type="entry name" value="aspS_bact"/>
    <property type="match status" value="1"/>
</dbReference>
<feature type="binding site" evidence="7">
    <location>
        <position position="220"/>
    </location>
    <ligand>
        <name>L-aspartate</name>
        <dbReference type="ChEBI" id="CHEBI:29991"/>
    </ligand>
</feature>
<evidence type="ECO:0000313" key="10">
    <source>
        <dbReference type="Proteomes" id="UP000565078"/>
    </source>
</evidence>
<dbReference type="Gene3D" id="2.40.50.140">
    <property type="entry name" value="Nucleic acid-binding proteins"/>
    <property type="match status" value="1"/>
</dbReference>
<sequence>MFRTDTCGELTSKDIGKTVTLSGWIDTRRDHGGLTFVDLRDRYGLTQIVLNPEQRIVHDAGKKLRREFVIQVKGKVKQRPQGTVNKKWKTGEIEVEALELNIISGSLPLPIEVSDIAQSSEETKLTYRYLDLRNPQLQQNLIARHRITKIVRDFYDRHGFLEIETPILAKSTPEGARDYLVPSRVNPGRFFALPQSPQIFKQLLMVAGFDRYMQIARCFRDEDLRADRQPEFTQIDVEMSFVDEEDVMELHERLVHEIFLQFMGIELMLPFPRLSYDEAVFRYGIDRPDTRFGLELFELSDILSQSDFLVFKSVVKDGGIIKGLTVAGRDFSRSELKGLEDFVKIYKAKGLALLRVANGKLEGQSAKFIAGPLAKELVSRANAKDNDTILIVAGPQKVVNDSLGFLRNHLAEKLALVDKSKWNFLWVTSFPMFEWGEEDQKLNAMHHPFTSPKLEDLGLIETEPLKIRAKAYDLVLNGIEVGGGSIRIHSPQVQARVFKALGISEQDAKAKFGFMLDAFRYGAPPHGGLAFGLDRLVMLLVGAPSIREVIAFPKNKAAVSLMDGSPGTVDEKQLKELHIKIEAGKK</sequence>
<dbReference type="InterPro" id="IPR047089">
    <property type="entry name" value="Asp-tRNA-ligase_1_N"/>
</dbReference>
<dbReference type="GO" id="GO:0005524">
    <property type="term" value="F:ATP binding"/>
    <property type="evidence" value="ECO:0007669"/>
    <property type="project" value="UniProtKB-UniRule"/>
</dbReference>
<name>A0A7J4IYG0_9ARCH</name>
<dbReference type="SUPFAM" id="SSF50249">
    <property type="entry name" value="Nucleic acid-binding proteins"/>
    <property type="match status" value="1"/>
</dbReference>
<gene>
    <name evidence="7 9" type="primary">aspS</name>
    <name evidence="9" type="ORF">HA254_04435</name>
</gene>
<dbReference type="InterPro" id="IPR045864">
    <property type="entry name" value="aa-tRNA-synth_II/BPL/LPL"/>
</dbReference>
<keyword evidence="2 7" id="KW-0436">Ligase</keyword>
<dbReference type="PROSITE" id="PS50862">
    <property type="entry name" value="AA_TRNA_LIGASE_II"/>
    <property type="match status" value="1"/>
</dbReference>
<dbReference type="PANTHER" id="PTHR22594:SF5">
    <property type="entry name" value="ASPARTATE--TRNA LIGASE, MITOCHONDRIAL"/>
    <property type="match status" value="1"/>
</dbReference>
<keyword evidence="7" id="KW-0963">Cytoplasm</keyword>
<feature type="binding site" evidence="7">
    <location>
        <begin position="220"/>
        <end position="222"/>
    </location>
    <ligand>
        <name>ATP</name>
        <dbReference type="ChEBI" id="CHEBI:30616"/>
    </ligand>
</feature>
<dbReference type="PANTHER" id="PTHR22594">
    <property type="entry name" value="ASPARTYL/LYSYL-TRNA SYNTHETASE"/>
    <property type="match status" value="1"/>
</dbReference>
<comment type="subcellular location">
    <subcellularLocation>
        <location evidence="7">Cytoplasm</location>
    </subcellularLocation>
</comment>
<comment type="function">
    <text evidence="7">Aspartyl-tRNA synthetase with relaxed tRNA specificity since it is able to aspartylate not only its cognate tRNA(Asp) but also tRNA(Asn). Reaction proceeds in two steps: L-aspartate is first activated by ATP to form Asp-AMP and then transferred to the acceptor end of tRNA(Asp/Asn).</text>
</comment>
<dbReference type="InterPro" id="IPR047090">
    <property type="entry name" value="AspRS_core"/>
</dbReference>
<dbReference type="InterPro" id="IPR006195">
    <property type="entry name" value="aa-tRNA-synth_II"/>
</dbReference>
<dbReference type="GO" id="GO:0004815">
    <property type="term" value="F:aspartate-tRNA ligase activity"/>
    <property type="evidence" value="ECO:0007669"/>
    <property type="project" value="UniProtKB-UniRule"/>
</dbReference>
<feature type="binding site" evidence="7">
    <location>
        <position position="487"/>
    </location>
    <ligand>
        <name>L-aspartate</name>
        <dbReference type="ChEBI" id="CHEBI:29991"/>
    </ligand>
</feature>
<accession>A0A7J4IYG0</accession>
<protein>
    <recommendedName>
        <fullName evidence="7">Aspartate--tRNA(Asp/Asn) ligase</fullName>
        <ecNumber evidence="7">6.1.1.23</ecNumber>
    </recommendedName>
    <alternativeName>
        <fullName evidence="7">Aspartyl-tRNA synthetase</fullName>
        <shortName evidence="7">AspRS</shortName>
    </alternativeName>
    <alternativeName>
        <fullName evidence="7">Non-discriminating aspartyl-tRNA synthetase</fullName>
        <shortName evidence="7">ND-AspRS</shortName>
    </alternativeName>
</protein>
<feature type="site" description="Important for tRNA non-discrimination" evidence="7">
    <location>
        <position position="82"/>
    </location>
</feature>
<dbReference type="NCBIfam" id="NF001750">
    <property type="entry name" value="PRK00476.1"/>
    <property type="match status" value="1"/>
</dbReference>
<dbReference type="InterPro" id="IPR012340">
    <property type="entry name" value="NA-bd_OB-fold"/>
</dbReference>
<dbReference type="PRINTS" id="PR01042">
    <property type="entry name" value="TRNASYNTHASP"/>
</dbReference>
<dbReference type="InterPro" id="IPR002312">
    <property type="entry name" value="Asp/Asn-tRNA-synth_IIb"/>
</dbReference>
<dbReference type="Pfam" id="PF00152">
    <property type="entry name" value="tRNA-synt_2"/>
    <property type="match status" value="1"/>
</dbReference>
<dbReference type="EC" id="6.1.1.23" evidence="7"/>
<dbReference type="InterPro" id="IPR004365">
    <property type="entry name" value="NA-bd_OB_tRNA"/>
</dbReference>
<keyword evidence="4 7" id="KW-0067">ATP-binding</keyword>
<evidence type="ECO:0000259" key="8">
    <source>
        <dbReference type="PROSITE" id="PS50862"/>
    </source>
</evidence>
<feature type="site" description="Important for tRNA non-discrimination" evidence="7">
    <location>
        <position position="31"/>
    </location>
</feature>
<feature type="region of interest" description="Aspartate" evidence="7">
    <location>
        <begin position="198"/>
        <end position="201"/>
    </location>
</feature>
<evidence type="ECO:0000256" key="4">
    <source>
        <dbReference type="ARBA" id="ARBA00022840"/>
    </source>
</evidence>
<feature type="binding site" evidence="7">
    <location>
        <begin position="532"/>
        <end position="535"/>
    </location>
    <ligand>
        <name>ATP</name>
        <dbReference type="ChEBI" id="CHEBI:30616"/>
    </ligand>
</feature>
<evidence type="ECO:0000256" key="7">
    <source>
        <dbReference type="HAMAP-Rule" id="MF_00044"/>
    </source>
</evidence>
<dbReference type="GO" id="GO:0006422">
    <property type="term" value="P:aspartyl-tRNA aminoacylation"/>
    <property type="evidence" value="ECO:0007669"/>
    <property type="project" value="UniProtKB-UniRule"/>
</dbReference>
<organism evidence="9 10">
    <name type="scientific">Candidatus Iainarchaeum sp</name>
    <dbReference type="NCBI Taxonomy" id="3101447"/>
    <lineage>
        <taxon>Archaea</taxon>
        <taxon>Candidatus Iainarchaeota</taxon>
        <taxon>Candidatus Iainarchaeia</taxon>
        <taxon>Candidatus Iainarchaeales</taxon>
        <taxon>Candidatus Iainarchaeaceae</taxon>
        <taxon>Candidatus Iainarchaeum</taxon>
    </lineage>
</organism>
<reference evidence="10" key="1">
    <citation type="journal article" date="2020" name="bioRxiv">
        <title>A rank-normalized archaeal taxonomy based on genome phylogeny resolves widespread incomplete and uneven classifications.</title>
        <authorList>
            <person name="Rinke C."/>
            <person name="Chuvochina M."/>
            <person name="Mussig A.J."/>
            <person name="Chaumeil P.-A."/>
            <person name="Waite D.W."/>
            <person name="Whitman W.B."/>
            <person name="Parks D.H."/>
            <person name="Hugenholtz P."/>
        </authorList>
    </citation>
    <scope>NUCLEOTIDE SEQUENCE [LARGE SCALE GENOMIC DNA]</scope>
</reference>
<comment type="catalytic activity">
    <reaction evidence="7">
        <text>tRNA(Asx) + L-aspartate + ATP = L-aspartyl-tRNA(Asx) + AMP + diphosphate</text>
        <dbReference type="Rhea" id="RHEA:18349"/>
        <dbReference type="Rhea" id="RHEA-COMP:9710"/>
        <dbReference type="Rhea" id="RHEA-COMP:9711"/>
        <dbReference type="ChEBI" id="CHEBI:29991"/>
        <dbReference type="ChEBI" id="CHEBI:30616"/>
        <dbReference type="ChEBI" id="CHEBI:33019"/>
        <dbReference type="ChEBI" id="CHEBI:78442"/>
        <dbReference type="ChEBI" id="CHEBI:78516"/>
        <dbReference type="ChEBI" id="CHEBI:456215"/>
        <dbReference type="EC" id="6.1.1.23"/>
    </reaction>
</comment>
<evidence type="ECO:0000256" key="5">
    <source>
        <dbReference type="ARBA" id="ARBA00022917"/>
    </source>
</evidence>
<keyword evidence="6 7" id="KW-0030">Aminoacyl-tRNA synthetase</keyword>
<proteinExistence type="inferred from homology"/>
<feature type="binding site" evidence="7">
    <location>
        <position position="446"/>
    </location>
    <ligand>
        <name>L-aspartate</name>
        <dbReference type="ChEBI" id="CHEBI:29991"/>
    </ligand>
</feature>
<dbReference type="AlphaFoldDB" id="A0A7J4IYG0"/>
<dbReference type="InterPro" id="IPR004524">
    <property type="entry name" value="Asp-tRNA-ligase_1"/>
</dbReference>
<feature type="binding site" evidence="7">
    <location>
        <position position="480"/>
    </location>
    <ligand>
        <name>ATP</name>
        <dbReference type="ChEBI" id="CHEBI:30616"/>
    </ligand>
</feature>
<feature type="domain" description="Aminoacyl-transfer RNA synthetases class-II family profile" evidence="8">
    <location>
        <begin position="144"/>
        <end position="553"/>
    </location>
</feature>
<dbReference type="GO" id="GO:0003676">
    <property type="term" value="F:nucleic acid binding"/>
    <property type="evidence" value="ECO:0007669"/>
    <property type="project" value="InterPro"/>
</dbReference>
<dbReference type="Proteomes" id="UP000565078">
    <property type="component" value="Unassembled WGS sequence"/>
</dbReference>
<evidence type="ECO:0000256" key="3">
    <source>
        <dbReference type="ARBA" id="ARBA00022741"/>
    </source>
</evidence>
<dbReference type="CDD" id="cd00777">
    <property type="entry name" value="AspRS_core"/>
    <property type="match status" value="1"/>
</dbReference>
<dbReference type="EMBL" id="DUGC01000068">
    <property type="protein sequence ID" value="HIH09890.1"/>
    <property type="molecule type" value="Genomic_DNA"/>
</dbReference>
<dbReference type="SUPFAM" id="SSF55261">
    <property type="entry name" value="GAD domain-like"/>
    <property type="match status" value="1"/>
</dbReference>
<evidence type="ECO:0000313" key="9">
    <source>
        <dbReference type="EMBL" id="HIH09890.1"/>
    </source>
</evidence>
<feature type="binding site" evidence="7">
    <location>
        <position position="174"/>
    </location>
    <ligand>
        <name>L-aspartate</name>
        <dbReference type="ChEBI" id="CHEBI:29991"/>
    </ligand>
</feature>
<evidence type="ECO:0000256" key="1">
    <source>
        <dbReference type="ARBA" id="ARBA00006303"/>
    </source>
</evidence>
<dbReference type="InterPro" id="IPR004115">
    <property type="entry name" value="GAD-like_sf"/>
</dbReference>
<keyword evidence="5 7" id="KW-0648">Protein biosynthesis</keyword>
<dbReference type="GO" id="GO:0005737">
    <property type="term" value="C:cytoplasm"/>
    <property type="evidence" value="ECO:0007669"/>
    <property type="project" value="UniProtKB-SubCell"/>
</dbReference>
<keyword evidence="3 7" id="KW-0547">Nucleotide-binding</keyword>